<evidence type="ECO:0000256" key="1">
    <source>
        <dbReference type="SAM" id="Phobius"/>
    </source>
</evidence>
<dbReference type="AlphaFoldDB" id="A0A0U2U7X6"/>
<evidence type="ECO:0000313" key="3">
    <source>
        <dbReference type="Proteomes" id="UP000061660"/>
    </source>
</evidence>
<feature type="transmembrane region" description="Helical" evidence="1">
    <location>
        <begin position="118"/>
        <end position="137"/>
    </location>
</feature>
<dbReference type="KEGG" id="pnp:IJ22_20830"/>
<keyword evidence="1" id="KW-1133">Transmembrane helix</keyword>
<dbReference type="Proteomes" id="UP000061660">
    <property type="component" value="Chromosome"/>
</dbReference>
<dbReference type="RefSeq" id="WP_062408717.1">
    <property type="nucleotide sequence ID" value="NZ_CP013652.1"/>
</dbReference>
<protein>
    <recommendedName>
        <fullName evidence="4">DUF2269 domain-containing protein</fullName>
    </recommendedName>
</protein>
<organism evidence="2 3">
    <name type="scientific">Paenibacillus naphthalenovorans</name>
    <dbReference type="NCBI Taxonomy" id="162209"/>
    <lineage>
        <taxon>Bacteria</taxon>
        <taxon>Bacillati</taxon>
        <taxon>Bacillota</taxon>
        <taxon>Bacilli</taxon>
        <taxon>Bacillales</taxon>
        <taxon>Paenibacillaceae</taxon>
        <taxon>Paenibacillus</taxon>
    </lineage>
</organism>
<proteinExistence type="predicted"/>
<dbReference type="PATRIC" id="fig|162209.4.peg.2208"/>
<feature type="transmembrane region" description="Helical" evidence="1">
    <location>
        <begin position="6"/>
        <end position="27"/>
    </location>
</feature>
<reference evidence="2 3" key="2">
    <citation type="journal article" date="2016" name="Genome Announc.">
        <title>Complete Genome Sequences of Two Interactive Moderate Thermophiles, Paenibacillus napthalenovorans 32O-Y and Paenibacillus sp. 32O-W.</title>
        <authorList>
            <person name="Butler R.R.III."/>
            <person name="Wang J."/>
            <person name="Stark B.C."/>
            <person name="Pombert J.F."/>
        </authorList>
    </citation>
    <scope>NUCLEOTIDE SEQUENCE [LARGE SCALE GENOMIC DNA]</scope>
    <source>
        <strain evidence="2 3">32O-Y</strain>
    </source>
</reference>
<keyword evidence="3" id="KW-1185">Reference proteome</keyword>
<gene>
    <name evidence="2" type="ORF">IJ22_20830</name>
</gene>
<sequence length="143" mass="16506">MYPWLVFIHSLSAMVSIGPYIVLIPMLRKLKSSEGAVTDSYLDSFQFTVRLTKHAGHVLVGSGLLLMWLGDWPWTTSWIAGTFIVLFASLFFLARAFSPTIRKLREPGHDRIALVRKLGRALYIYLFVLFLMLWLMVMKPQLW</sequence>
<keyword evidence="1" id="KW-0472">Membrane</keyword>
<reference evidence="3" key="1">
    <citation type="submission" date="2015-12" db="EMBL/GenBank/DDBJ databases">
        <title>Complete genome sequences of two moderately thermophilic Paenibacillus species.</title>
        <authorList>
            <person name="Butler R.III."/>
            <person name="Wang J."/>
            <person name="Stark B.C."/>
            <person name="Pombert J.-F."/>
        </authorList>
    </citation>
    <scope>NUCLEOTIDE SEQUENCE [LARGE SCALE GENOMIC DNA]</scope>
    <source>
        <strain evidence="3">32O-Y</strain>
    </source>
</reference>
<dbReference type="OrthoDB" id="2436717at2"/>
<feature type="transmembrane region" description="Helical" evidence="1">
    <location>
        <begin position="75"/>
        <end position="97"/>
    </location>
</feature>
<evidence type="ECO:0008006" key="4">
    <source>
        <dbReference type="Google" id="ProtNLM"/>
    </source>
</evidence>
<dbReference type="STRING" id="162209.IJ22_20830"/>
<keyword evidence="1" id="KW-0812">Transmembrane</keyword>
<name>A0A0U2U7X6_9BACL</name>
<dbReference type="EMBL" id="CP013652">
    <property type="protein sequence ID" value="ALS22457.1"/>
    <property type="molecule type" value="Genomic_DNA"/>
</dbReference>
<accession>A0A0U2U7X6</accession>
<evidence type="ECO:0000313" key="2">
    <source>
        <dbReference type="EMBL" id="ALS22457.1"/>
    </source>
</evidence>